<sequence>MTAHVTKRLQSPKSPYPLPYSPRTREIRPGAAAARPFTRIEGSRNRQTGGFGLSLTIARNIARRFGGDVTLRNRGGGGLRAELKIPLADTAKAQAAG</sequence>
<protein>
    <recommendedName>
        <fullName evidence="2">Histidine kinase/HSP90-like ATPase domain-containing protein</fullName>
    </recommendedName>
</protein>
<gene>
    <name evidence="3" type="ORF">HNQ96_003124</name>
</gene>
<evidence type="ECO:0000259" key="2">
    <source>
        <dbReference type="Pfam" id="PF02518"/>
    </source>
</evidence>
<dbReference type="SUPFAM" id="SSF55874">
    <property type="entry name" value="ATPase domain of HSP90 chaperone/DNA topoisomerase II/histidine kinase"/>
    <property type="match status" value="1"/>
</dbReference>
<evidence type="ECO:0000313" key="4">
    <source>
        <dbReference type="Proteomes" id="UP000532373"/>
    </source>
</evidence>
<evidence type="ECO:0000313" key="3">
    <source>
        <dbReference type="EMBL" id="MBB6467245.1"/>
    </source>
</evidence>
<reference evidence="3 4" key="1">
    <citation type="submission" date="2020-08" db="EMBL/GenBank/DDBJ databases">
        <title>Genomic Encyclopedia of Type Strains, Phase IV (KMG-IV): sequencing the most valuable type-strain genomes for metagenomic binning, comparative biology and taxonomic classification.</title>
        <authorList>
            <person name="Goeker M."/>
        </authorList>
    </citation>
    <scope>NUCLEOTIDE SEQUENCE [LARGE SCALE GENOMIC DNA]</scope>
    <source>
        <strain evidence="3 4">DSM 17454</strain>
    </source>
</reference>
<organism evidence="3 4">
    <name type="scientific">Aminobacter carboxidus</name>
    <dbReference type="NCBI Taxonomy" id="376165"/>
    <lineage>
        <taxon>Bacteria</taxon>
        <taxon>Pseudomonadati</taxon>
        <taxon>Pseudomonadota</taxon>
        <taxon>Alphaproteobacteria</taxon>
        <taxon>Hyphomicrobiales</taxon>
        <taxon>Phyllobacteriaceae</taxon>
        <taxon>Aminobacter</taxon>
    </lineage>
</organism>
<dbReference type="Pfam" id="PF02518">
    <property type="entry name" value="HATPase_c"/>
    <property type="match status" value="1"/>
</dbReference>
<comment type="caution">
    <text evidence="3">The sequence shown here is derived from an EMBL/GenBank/DDBJ whole genome shotgun (WGS) entry which is preliminary data.</text>
</comment>
<dbReference type="EMBL" id="JACHGI010000005">
    <property type="protein sequence ID" value="MBB6467245.1"/>
    <property type="molecule type" value="Genomic_DNA"/>
</dbReference>
<accession>A0A8E2BEU8</accession>
<dbReference type="Proteomes" id="UP000532373">
    <property type="component" value="Unassembled WGS sequence"/>
</dbReference>
<dbReference type="InterPro" id="IPR003594">
    <property type="entry name" value="HATPase_dom"/>
</dbReference>
<evidence type="ECO:0000256" key="1">
    <source>
        <dbReference type="SAM" id="MobiDB-lite"/>
    </source>
</evidence>
<feature type="domain" description="Histidine kinase/HSP90-like ATPase" evidence="2">
    <location>
        <begin position="36"/>
        <end position="88"/>
    </location>
</feature>
<name>A0A8E2BEU8_9HYPH</name>
<proteinExistence type="predicted"/>
<dbReference type="AlphaFoldDB" id="A0A8E2BEU8"/>
<dbReference type="Gene3D" id="3.30.565.10">
    <property type="entry name" value="Histidine kinase-like ATPase, C-terminal domain"/>
    <property type="match status" value="1"/>
</dbReference>
<feature type="region of interest" description="Disordered" evidence="1">
    <location>
        <begin position="1"/>
        <end position="32"/>
    </location>
</feature>
<dbReference type="InterPro" id="IPR036890">
    <property type="entry name" value="HATPase_C_sf"/>
</dbReference>